<accession>K2BBH2</accession>
<dbReference type="EMBL" id="AMFJ01021650">
    <property type="protein sequence ID" value="EKD66098.1"/>
    <property type="molecule type" value="Genomic_DNA"/>
</dbReference>
<dbReference type="Pfam" id="PF12917">
    <property type="entry name" value="YfbR-like"/>
    <property type="match status" value="1"/>
</dbReference>
<dbReference type="Gene3D" id="1.10.3210.10">
    <property type="entry name" value="Hypothetical protein af1432"/>
    <property type="match status" value="2"/>
</dbReference>
<comment type="caution">
    <text evidence="1">The sequence shown here is derived from an EMBL/GenBank/DDBJ whole genome shotgun (WGS) entry which is preliminary data.</text>
</comment>
<protein>
    <recommendedName>
        <fullName evidence="2">HD domain-containing protein</fullName>
    </recommendedName>
</protein>
<evidence type="ECO:0000313" key="1">
    <source>
        <dbReference type="EMBL" id="EKD66098.1"/>
    </source>
</evidence>
<sequence length="381" mass="46226">MIWHFLNLIFKWTSIYRRNNFSRIENISTIDNKGFTLQVAYILSKVIEEKEWIKLDILYVFKKIIVSSFETLILSDINSDLQRRIIWRNWGIYDKLVKKVQDFLKNQDINANIKEDISYIYENEKNPKYAREHEIMEFSKLWVAYYEAYFSAKIYPDMYESVLKNIEWRLDNTKYSMFLKYLNINNTSNDLEKFLLNIRRLQSNFRWNRMKRIYPISVMAHSYITFFIAYVAWKTEEYSDEKLLDIMTRALFHDVPESITGDIVSPTKKAVPGFAELLWDIELEMLEEYLFIHISWFDFKKDLAKMMLEPFSGEDWKIVKMCDIFSALFESKLEVHNSEEFSKIYIDVKRKLRTYNTKSSNYILNYWVDYFEDNMEEIVKL</sequence>
<organism evidence="1">
    <name type="scientific">uncultured bacterium</name>
    <name type="common">gcode 4</name>
    <dbReference type="NCBI Taxonomy" id="1234023"/>
    <lineage>
        <taxon>Bacteria</taxon>
        <taxon>environmental samples</taxon>
    </lineage>
</organism>
<dbReference type="SUPFAM" id="SSF109604">
    <property type="entry name" value="HD-domain/PDEase-like"/>
    <property type="match status" value="1"/>
</dbReference>
<reference evidence="1" key="1">
    <citation type="journal article" date="2012" name="Science">
        <title>Fermentation, hydrogen, and sulfur metabolism in multiple uncultivated bacterial phyla.</title>
        <authorList>
            <person name="Wrighton K.C."/>
            <person name="Thomas B.C."/>
            <person name="Sharon I."/>
            <person name="Miller C.S."/>
            <person name="Castelle C.J."/>
            <person name="VerBerkmoes N.C."/>
            <person name="Wilkins M.J."/>
            <person name="Hettich R.L."/>
            <person name="Lipton M.S."/>
            <person name="Williams K.H."/>
            <person name="Long P.E."/>
            <person name="Banfield J.F."/>
        </authorList>
    </citation>
    <scope>NUCLEOTIDE SEQUENCE [LARGE SCALE GENOMIC DNA]</scope>
</reference>
<dbReference type="AlphaFoldDB" id="K2BBH2"/>
<evidence type="ECO:0008006" key="2">
    <source>
        <dbReference type="Google" id="ProtNLM"/>
    </source>
</evidence>
<gene>
    <name evidence="1" type="ORF">ACD_49C00064G0001</name>
</gene>
<name>K2BBH2_9BACT</name>
<proteinExistence type="predicted"/>